<evidence type="ECO:0000313" key="1">
    <source>
        <dbReference type="EMBL" id="KAJ9103888.1"/>
    </source>
</evidence>
<reference evidence="1" key="1">
    <citation type="submission" date="2023-04" db="EMBL/GenBank/DDBJ databases">
        <title>Draft Genome sequencing of Naganishia species isolated from polar environments using Oxford Nanopore Technology.</title>
        <authorList>
            <person name="Leo P."/>
            <person name="Venkateswaran K."/>
        </authorList>
    </citation>
    <scope>NUCLEOTIDE SEQUENCE</scope>
    <source>
        <strain evidence="1">MNA-CCFEE 5423</strain>
    </source>
</reference>
<proteinExistence type="predicted"/>
<gene>
    <name evidence="1" type="ORF">QFC21_002351</name>
</gene>
<sequence length="137" mass="15715">MVPESPQLGQRTEGLWGAHTASIDWCEDNYTTSRYIAEFFNTMSNVPFMAIGFYGWWRFLQAGAPHKYALPFLGLSIIGAGSFGFHMTLRWDWQLMDELPMIYLVMLCNFLVWDVDKRWGYRGVAAMLAFDVGHTAS</sequence>
<protein>
    <submittedName>
        <fullName evidence="1">Uncharacterized protein</fullName>
    </submittedName>
</protein>
<name>A0ACC2VXI3_9TREE</name>
<keyword evidence="2" id="KW-1185">Reference proteome</keyword>
<evidence type="ECO:0000313" key="2">
    <source>
        <dbReference type="Proteomes" id="UP001227268"/>
    </source>
</evidence>
<accession>A0ACC2VXI3</accession>
<organism evidence="1 2">
    <name type="scientific">Naganishia friedmannii</name>
    <dbReference type="NCBI Taxonomy" id="89922"/>
    <lineage>
        <taxon>Eukaryota</taxon>
        <taxon>Fungi</taxon>
        <taxon>Dikarya</taxon>
        <taxon>Basidiomycota</taxon>
        <taxon>Agaricomycotina</taxon>
        <taxon>Tremellomycetes</taxon>
        <taxon>Filobasidiales</taxon>
        <taxon>Filobasidiaceae</taxon>
        <taxon>Naganishia</taxon>
    </lineage>
</organism>
<dbReference type="EMBL" id="JASBWT010000006">
    <property type="protein sequence ID" value="KAJ9103888.1"/>
    <property type="molecule type" value="Genomic_DNA"/>
</dbReference>
<comment type="caution">
    <text evidence="1">The sequence shown here is derived from an EMBL/GenBank/DDBJ whole genome shotgun (WGS) entry which is preliminary data.</text>
</comment>
<dbReference type="Proteomes" id="UP001227268">
    <property type="component" value="Unassembled WGS sequence"/>
</dbReference>